<dbReference type="InterPro" id="IPR001810">
    <property type="entry name" value="F-box_dom"/>
</dbReference>
<accession>A0A9P6UVC9</accession>
<evidence type="ECO:0000313" key="4">
    <source>
        <dbReference type="Proteomes" id="UP000738325"/>
    </source>
</evidence>
<dbReference type="Proteomes" id="UP000738325">
    <property type="component" value="Unassembled WGS sequence"/>
</dbReference>
<dbReference type="SUPFAM" id="SSF81383">
    <property type="entry name" value="F-box domain"/>
    <property type="match status" value="1"/>
</dbReference>
<dbReference type="InterPro" id="IPR036047">
    <property type="entry name" value="F-box-like_dom_sf"/>
</dbReference>
<organism evidence="3 4">
    <name type="scientific">Dissophora globulifera</name>
    <dbReference type="NCBI Taxonomy" id="979702"/>
    <lineage>
        <taxon>Eukaryota</taxon>
        <taxon>Fungi</taxon>
        <taxon>Fungi incertae sedis</taxon>
        <taxon>Mucoromycota</taxon>
        <taxon>Mortierellomycotina</taxon>
        <taxon>Mortierellomycetes</taxon>
        <taxon>Mortierellales</taxon>
        <taxon>Mortierellaceae</taxon>
        <taxon>Dissophora</taxon>
    </lineage>
</organism>
<proteinExistence type="predicted"/>
<dbReference type="Pfam" id="PF00646">
    <property type="entry name" value="F-box"/>
    <property type="match status" value="1"/>
</dbReference>
<protein>
    <recommendedName>
        <fullName evidence="2">F-box domain-containing protein</fullName>
    </recommendedName>
</protein>
<evidence type="ECO:0000256" key="1">
    <source>
        <dbReference type="SAM" id="MobiDB-lite"/>
    </source>
</evidence>
<comment type="caution">
    <text evidence="3">The sequence shown here is derived from an EMBL/GenBank/DDBJ whole genome shotgun (WGS) entry which is preliminary data.</text>
</comment>
<dbReference type="SUPFAM" id="SSF52047">
    <property type="entry name" value="RNI-like"/>
    <property type="match status" value="1"/>
</dbReference>
<dbReference type="EMBL" id="JAAAIP010000261">
    <property type="protein sequence ID" value="KAG0320970.1"/>
    <property type="molecule type" value="Genomic_DNA"/>
</dbReference>
<feature type="region of interest" description="Disordered" evidence="1">
    <location>
        <begin position="569"/>
        <end position="593"/>
    </location>
</feature>
<dbReference type="Gene3D" id="3.80.10.10">
    <property type="entry name" value="Ribonuclease Inhibitor"/>
    <property type="match status" value="1"/>
</dbReference>
<evidence type="ECO:0000259" key="2">
    <source>
        <dbReference type="Pfam" id="PF00646"/>
    </source>
</evidence>
<sequence>MSINCSVITKHEQPHTTGWHPLHVPEIVAMIVSRLTPQEILLCRGISKEWREIFSPYLQLHATYWNHGAVYKAKFEARLETLGQFVQSLKQVYPIPADLERIERTCPELRSISFFLHNKGMVKTQALIRFLEAMSRLERIEVFSHHDQMVTAFLFSLATYQLPQSRLPSSSSSSTLSPRSLALNSLAIKAAQRTMAFPVMDWSLLEIVLKKHPLITELTLQNIALKKGSSGQGWARSLALTSLFGTRVQRSWDSMRDKVAVIQAGMSGREREDDVTTVLSFKEPTRPVTPVPAPVIFGHIETLVLDRIRLDSDLLTSILSRCPAIRTLHLGLLGSDISTQVWSRCLSNCRQLASITVKAESGGLHMDVVQFWSLAPTTLKTFHVPHSGREIFFSTPRHNKNQFSQALQHPPGSILVSLELCIDILVVDWGVRYVMEHCRSLERLVLGFQYFVDWEVDVDFECFPAWACSKSLKTLELRSIYRRYDQHFDERTHEFMRRLEDLKVLETMVLPAKLISDLSESQDPYYEKFKDLLDQLDHRAVLRDQEMAQTASLSGYSFSIDRTTSLSTSAATPALTQHTEQPTSSEQGHVWAQDGAGPVNVIPPLPSVKEVVLTSTGSIQFQMQMRYLHVLMEALPNVKTIWTPMELYNLDCLPRFKHIHGRFQELYGWTDVELNLGVPEQWINGDR</sequence>
<evidence type="ECO:0000313" key="3">
    <source>
        <dbReference type="EMBL" id="KAG0320970.1"/>
    </source>
</evidence>
<reference evidence="3" key="1">
    <citation type="journal article" date="2020" name="Fungal Divers.">
        <title>Resolving the Mortierellaceae phylogeny through synthesis of multi-gene phylogenetics and phylogenomics.</title>
        <authorList>
            <person name="Vandepol N."/>
            <person name="Liber J."/>
            <person name="Desiro A."/>
            <person name="Na H."/>
            <person name="Kennedy M."/>
            <person name="Barry K."/>
            <person name="Grigoriev I.V."/>
            <person name="Miller A.N."/>
            <person name="O'Donnell K."/>
            <person name="Stajich J.E."/>
            <person name="Bonito G."/>
        </authorList>
    </citation>
    <scope>NUCLEOTIDE SEQUENCE</scope>
    <source>
        <strain evidence="3">REB-010B</strain>
    </source>
</reference>
<dbReference type="PANTHER" id="PTHR31639:SF256">
    <property type="entry name" value="OS07G0242900 PROTEIN"/>
    <property type="match status" value="1"/>
</dbReference>
<dbReference type="PANTHER" id="PTHR31639">
    <property type="entry name" value="F-BOX PROTEIN-LIKE"/>
    <property type="match status" value="1"/>
</dbReference>
<feature type="compositionally biased region" description="Polar residues" evidence="1">
    <location>
        <begin position="577"/>
        <end position="587"/>
    </location>
</feature>
<name>A0A9P6UVC9_9FUNG</name>
<gene>
    <name evidence="3" type="ORF">BGZ99_004217</name>
</gene>
<dbReference type="InterPro" id="IPR032675">
    <property type="entry name" value="LRR_dom_sf"/>
</dbReference>
<dbReference type="OrthoDB" id="2373783at2759"/>
<dbReference type="AlphaFoldDB" id="A0A9P6UVC9"/>
<keyword evidence="4" id="KW-1185">Reference proteome</keyword>
<feature type="domain" description="F-box" evidence="2">
    <location>
        <begin position="25"/>
        <end position="54"/>
    </location>
</feature>